<dbReference type="Gene3D" id="3.30.420.10">
    <property type="entry name" value="Ribonuclease H-like superfamily/Ribonuclease H"/>
    <property type="match status" value="1"/>
</dbReference>
<dbReference type="AlphaFoldDB" id="A0A8B6EPG4"/>
<dbReference type="InterPro" id="IPR057617">
    <property type="entry name" value="PML_C"/>
</dbReference>
<feature type="domain" description="PML C-terminal" evidence="1">
    <location>
        <begin position="123"/>
        <end position="181"/>
    </location>
</feature>
<comment type="caution">
    <text evidence="2">The sequence shown here is derived from an EMBL/GenBank/DDBJ whole genome shotgun (WGS) entry which is preliminary data.</text>
</comment>
<evidence type="ECO:0000313" key="2">
    <source>
        <dbReference type="EMBL" id="VDI37955.1"/>
    </source>
</evidence>
<sequence>MLVDYNCKLFDARRLLNNMTNLTCYAAFRKCVSGLADTLPFLGQKFPGLNRYSQQKLFEHFCKEQYNAHNAVDDVESLHKLMTISKVEKQDVLEFSFTVEAIAENMKYDKMVKVDAESFEDLEGKYMSAQMAVKCAQSGLKKCHLDFAFNRKGFRGLIDLLSQRRQDGSPRVTKTADVIKKNWILRK</sequence>
<protein>
    <recommendedName>
        <fullName evidence="1">PML C-terminal domain-containing protein</fullName>
    </recommendedName>
</protein>
<dbReference type="Pfam" id="PF25244">
    <property type="entry name" value="PML_C"/>
    <property type="match status" value="1"/>
</dbReference>
<dbReference type="GO" id="GO:0003676">
    <property type="term" value="F:nucleic acid binding"/>
    <property type="evidence" value="ECO:0007669"/>
    <property type="project" value="InterPro"/>
</dbReference>
<dbReference type="InterPro" id="IPR012337">
    <property type="entry name" value="RNaseH-like_sf"/>
</dbReference>
<evidence type="ECO:0000259" key="1">
    <source>
        <dbReference type="Pfam" id="PF25244"/>
    </source>
</evidence>
<keyword evidence="3" id="KW-1185">Reference proteome</keyword>
<dbReference type="InterPro" id="IPR036397">
    <property type="entry name" value="RNaseH_sf"/>
</dbReference>
<dbReference type="OrthoDB" id="5966647at2759"/>
<reference evidence="2" key="1">
    <citation type="submission" date="2018-11" db="EMBL/GenBank/DDBJ databases">
        <authorList>
            <person name="Alioto T."/>
            <person name="Alioto T."/>
        </authorList>
    </citation>
    <scope>NUCLEOTIDE SEQUENCE</scope>
</reference>
<gene>
    <name evidence="2" type="ORF">MGAL_10B027666</name>
</gene>
<name>A0A8B6EPG4_MYTGA</name>
<evidence type="ECO:0000313" key="3">
    <source>
        <dbReference type="Proteomes" id="UP000596742"/>
    </source>
</evidence>
<dbReference type="Proteomes" id="UP000596742">
    <property type="component" value="Unassembled WGS sequence"/>
</dbReference>
<dbReference type="SUPFAM" id="SSF53098">
    <property type="entry name" value="Ribonuclease H-like"/>
    <property type="match status" value="1"/>
</dbReference>
<accession>A0A8B6EPG4</accession>
<organism evidence="2 3">
    <name type="scientific">Mytilus galloprovincialis</name>
    <name type="common">Mediterranean mussel</name>
    <dbReference type="NCBI Taxonomy" id="29158"/>
    <lineage>
        <taxon>Eukaryota</taxon>
        <taxon>Metazoa</taxon>
        <taxon>Spiralia</taxon>
        <taxon>Lophotrochozoa</taxon>
        <taxon>Mollusca</taxon>
        <taxon>Bivalvia</taxon>
        <taxon>Autobranchia</taxon>
        <taxon>Pteriomorphia</taxon>
        <taxon>Mytilida</taxon>
        <taxon>Mytiloidea</taxon>
        <taxon>Mytilidae</taxon>
        <taxon>Mytilinae</taxon>
        <taxon>Mytilus</taxon>
    </lineage>
</organism>
<dbReference type="EMBL" id="UYJE01005523">
    <property type="protein sequence ID" value="VDI37955.1"/>
    <property type="molecule type" value="Genomic_DNA"/>
</dbReference>
<proteinExistence type="predicted"/>